<keyword evidence="5" id="KW-1185">Reference proteome</keyword>
<comment type="similarity">
    <text evidence="2">Belongs to the major facilitator superfamily. Monocarboxylate porter (TC 2.A.1.13) family.</text>
</comment>
<dbReference type="InterPro" id="IPR036259">
    <property type="entry name" value="MFS_trans_sf"/>
</dbReference>
<feature type="transmembrane region" description="Helical" evidence="3">
    <location>
        <begin position="196"/>
        <end position="223"/>
    </location>
</feature>
<evidence type="ECO:0000256" key="2">
    <source>
        <dbReference type="ARBA" id="ARBA00006727"/>
    </source>
</evidence>
<evidence type="ECO:0000313" key="4">
    <source>
        <dbReference type="EMBL" id="KAK5077534.1"/>
    </source>
</evidence>
<keyword evidence="3" id="KW-0812">Transmembrane</keyword>
<name>A0ABR0JWV4_9EURO</name>
<comment type="caution">
    <text evidence="4">The sequence shown here is derived from an EMBL/GenBank/DDBJ whole genome shotgun (WGS) entry which is preliminary data.</text>
</comment>
<dbReference type="Proteomes" id="UP001345013">
    <property type="component" value="Unassembled WGS sequence"/>
</dbReference>
<gene>
    <name evidence="4" type="ORF">LTR24_009564</name>
</gene>
<feature type="transmembrane region" description="Helical" evidence="3">
    <location>
        <begin position="469"/>
        <end position="490"/>
    </location>
</feature>
<protein>
    <recommendedName>
        <fullName evidence="6">Major facilitator superfamily (MFS) profile domain-containing protein</fullName>
    </recommendedName>
</protein>
<evidence type="ECO:0000313" key="5">
    <source>
        <dbReference type="Proteomes" id="UP001345013"/>
    </source>
</evidence>
<feature type="transmembrane region" description="Helical" evidence="3">
    <location>
        <begin position="171"/>
        <end position="190"/>
    </location>
</feature>
<feature type="transmembrane region" description="Helical" evidence="3">
    <location>
        <begin position="373"/>
        <end position="393"/>
    </location>
</feature>
<dbReference type="InterPro" id="IPR050327">
    <property type="entry name" value="Proton-linked_MCT"/>
</dbReference>
<feature type="transmembrane region" description="Helical" evidence="3">
    <location>
        <begin position="341"/>
        <end position="361"/>
    </location>
</feature>
<feature type="transmembrane region" description="Helical" evidence="3">
    <location>
        <begin position="141"/>
        <end position="159"/>
    </location>
</feature>
<evidence type="ECO:0000256" key="3">
    <source>
        <dbReference type="SAM" id="Phobius"/>
    </source>
</evidence>
<proteinExistence type="inferred from homology"/>
<dbReference type="SUPFAM" id="SSF103473">
    <property type="entry name" value="MFS general substrate transporter"/>
    <property type="match status" value="1"/>
</dbReference>
<keyword evidence="3" id="KW-1133">Transmembrane helix</keyword>
<dbReference type="PANTHER" id="PTHR11360">
    <property type="entry name" value="MONOCARBOXYLATE TRANSPORTER"/>
    <property type="match status" value="1"/>
</dbReference>
<accession>A0ABR0JWV4</accession>
<feature type="transmembrane region" description="Helical" evidence="3">
    <location>
        <begin position="105"/>
        <end position="129"/>
    </location>
</feature>
<dbReference type="InterPro" id="IPR011701">
    <property type="entry name" value="MFS"/>
</dbReference>
<dbReference type="EMBL" id="JAVRRG010000216">
    <property type="protein sequence ID" value="KAK5077534.1"/>
    <property type="molecule type" value="Genomic_DNA"/>
</dbReference>
<feature type="transmembrane region" description="Helical" evidence="3">
    <location>
        <begin position="230"/>
        <end position="249"/>
    </location>
</feature>
<evidence type="ECO:0000256" key="1">
    <source>
        <dbReference type="ARBA" id="ARBA00004141"/>
    </source>
</evidence>
<sequence length="500" mass="54384">MPRLKSFCLTSKRTGSGQADGSRCDCFAICRILIGQSDFVPANLTEVPFHGLVRSLPLGWERTLAKLESDGSTTVKEKSSWFRQSKDFPDPGPPPDGGWEAWRSVIGGFIVVFLCWGFINSFGLFQTYYTSQPHINASPSAISWIGSIQIFGLMGIGAFSGSASDTGYFRLTSVAGIFFFVLGVFTTSISRSYWQLMLSHGVCTALGNGLIFIPTMSVVSTYWSPNRKSVAIGCMLCGASVGGVILPILFNSLLPRVGFGWSLRVFGFIAIALFGCSQALLKKRLPPREGVRVLEFEALKDGLFDLFVLGSFVNFLGLYLAFFFIVSYARDVLGMSFSDSNNLLLVINGTGIPGRLLPMWLADQRQWKGIRPVTVQVPVTLVTSILLFSWIAVRDEHSLYVFAALYGFFANGVQSLFPATLADMTLDPRKTGAQLGWGFTIGSFSCLTGNPIGGLLVQTGGGKYTYAQIYAGSCAMCGCAIYAVVAGLRIRQQQKIDNGR</sequence>
<evidence type="ECO:0008006" key="6">
    <source>
        <dbReference type="Google" id="ProtNLM"/>
    </source>
</evidence>
<reference evidence="4 5" key="1">
    <citation type="submission" date="2023-08" db="EMBL/GenBank/DDBJ databases">
        <title>Black Yeasts Isolated from many extreme environments.</title>
        <authorList>
            <person name="Coleine C."/>
            <person name="Stajich J.E."/>
            <person name="Selbmann L."/>
        </authorList>
    </citation>
    <scope>NUCLEOTIDE SEQUENCE [LARGE SCALE GENOMIC DNA]</scope>
    <source>
        <strain evidence="4 5">CCFEE 5885</strain>
    </source>
</reference>
<keyword evidence="3" id="KW-0472">Membrane</keyword>
<feature type="transmembrane region" description="Helical" evidence="3">
    <location>
        <begin position="434"/>
        <end position="457"/>
    </location>
</feature>
<feature type="transmembrane region" description="Helical" evidence="3">
    <location>
        <begin position="302"/>
        <end position="329"/>
    </location>
</feature>
<dbReference type="PANTHER" id="PTHR11360:SF130">
    <property type="entry name" value="MAJOR FACILITATOR SUPERFAMILY (MFS) PROFILE DOMAIN-CONTAINING PROTEIN-RELATED"/>
    <property type="match status" value="1"/>
</dbReference>
<comment type="subcellular location">
    <subcellularLocation>
        <location evidence="1">Membrane</location>
        <topology evidence="1">Multi-pass membrane protein</topology>
    </subcellularLocation>
</comment>
<organism evidence="4 5">
    <name type="scientific">Lithohypha guttulata</name>
    <dbReference type="NCBI Taxonomy" id="1690604"/>
    <lineage>
        <taxon>Eukaryota</taxon>
        <taxon>Fungi</taxon>
        <taxon>Dikarya</taxon>
        <taxon>Ascomycota</taxon>
        <taxon>Pezizomycotina</taxon>
        <taxon>Eurotiomycetes</taxon>
        <taxon>Chaetothyriomycetidae</taxon>
        <taxon>Chaetothyriales</taxon>
        <taxon>Trichomeriaceae</taxon>
        <taxon>Lithohypha</taxon>
    </lineage>
</organism>
<dbReference type="Pfam" id="PF07690">
    <property type="entry name" value="MFS_1"/>
    <property type="match status" value="1"/>
</dbReference>
<feature type="transmembrane region" description="Helical" evidence="3">
    <location>
        <begin position="261"/>
        <end position="281"/>
    </location>
</feature>
<feature type="transmembrane region" description="Helical" evidence="3">
    <location>
        <begin position="399"/>
        <end position="422"/>
    </location>
</feature>
<dbReference type="Gene3D" id="1.20.1250.20">
    <property type="entry name" value="MFS general substrate transporter like domains"/>
    <property type="match status" value="2"/>
</dbReference>